<protein>
    <recommendedName>
        <fullName evidence="5">YIP1 family protein</fullName>
    </recommendedName>
</protein>
<feature type="region of interest" description="Disordered" evidence="1">
    <location>
        <begin position="1"/>
        <end position="34"/>
    </location>
</feature>
<feature type="compositionally biased region" description="Low complexity" evidence="1">
    <location>
        <begin position="254"/>
        <end position="270"/>
    </location>
</feature>
<feature type="transmembrane region" description="Helical" evidence="2">
    <location>
        <begin position="165"/>
        <end position="184"/>
    </location>
</feature>
<feature type="transmembrane region" description="Helical" evidence="2">
    <location>
        <begin position="102"/>
        <end position="121"/>
    </location>
</feature>
<feature type="region of interest" description="Disordered" evidence="1">
    <location>
        <begin position="249"/>
        <end position="270"/>
    </location>
</feature>
<dbReference type="Proteomes" id="UP001207930">
    <property type="component" value="Unassembled WGS sequence"/>
</dbReference>
<evidence type="ECO:0000256" key="2">
    <source>
        <dbReference type="SAM" id="Phobius"/>
    </source>
</evidence>
<comment type="caution">
    <text evidence="3">The sequence shown here is derived from an EMBL/GenBank/DDBJ whole genome shotgun (WGS) entry which is preliminary data.</text>
</comment>
<keyword evidence="2" id="KW-0472">Membrane</keyword>
<reference evidence="3 4" key="1">
    <citation type="submission" date="2022-10" db="EMBL/GenBank/DDBJ databases">
        <title>Luteolibacter flavescens strain MCCC 1K03193, whole genome shotgun sequencing project.</title>
        <authorList>
            <person name="Zhao G."/>
            <person name="Shen L."/>
        </authorList>
    </citation>
    <scope>NUCLEOTIDE SEQUENCE [LARGE SCALE GENOMIC DNA]</scope>
    <source>
        <strain evidence="3 4">MCCC 1K03193</strain>
    </source>
</reference>
<sequence>MSQDNTPPPHHWYAPGNAAPPPSSPPPAGQRIEPELPDKLDLRSLFEALLRSPRALVRRLATPGHGAFVPFLAIAILSLVVFGAVLGSFAMGTQMWAAPLKITGGLVIAGLICFPSLYIFSCLAGSQAGASQLAATLAGMLALTGLLLLGFAPAVWIFTQATDSLGFMGVLSLLAWFVALIFGFRFLGDAVASTGAVAKGPFSVWGIIFLLVTLQMTTSLRPILGRDSKLLTNEKKFFVQHWIESAGKTLDNKSTPPTTSASTTPGSGSR</sequence>
<evidence type="ECO:0000313" key="3">
    <source>
        <dbReference type="EMBL" id="MCW1886190.1"/>
    </source>
</evidence>
<dbReference type="RefSeq" id="WP_264502144.1">
    <property type="nucleotide sequence ID" value="NZ_JAPDDS010000008.1"/>
</dbReference>
<feature type="transmembrane region" description="Helical" evidence="2">
    <location>
        <begin position="133"/>
        <end position="158"/>
    </location>
</feature>
<name>A0ABT3FRK3_9BACT</name>
<feature type="compositionally biased region" description="Pro residues" evidence="1">
    <location>
        <begin position="18"/>
        <end position="28"/>
    </location>
</feature>
<proteinExistence type="predicted"/>
<organism evidence="3 4">
    <name type="scientific">Luteolibacter flavescens</name>
    <dbReference type="NCBI Taxonomy" id="1859460"/>
    <lineage>
        <taxon>Bacteria</taxon>
        <taxon>Pseudomonadati</taxon>
        <taxon>Verrucomicrobiota</taxon>
        <taxon>Verrucomicrobiia</taxon>
        <taxon>Verrucomicrobiales</taxon>
        <taxon>Verrucomicrobiaceae</taxon>
        <taxon>Luteolibacter</taxon>
    </lineage>
</organism>
<feature type="transmembrane region" description="Helical" evidence="2">
    <location>
        <begin position="204"/>
        <end position="224"/>
    </location>
</feature>
<keyword evidence="2" id="KW-0812">Transmembrane</keyword>
<feature type="transmembrane region" description="Helical" evidence="2">
    <location>
        <begin position="67"/>
        <end position="90"/>
    </location>
</feature>
<evidence type="ECO:0000256" key="1">
    <source>
        <dbReference type="SAM" id="MobiDB-lite"/>
    </source>
</evidence>
<gene>
    <name evidence="3" type="ORF">OKA04_15740</name>
</gene>
<evidence type="ECO:0008006" key="5">
    <source>
        <dbReference type="Google" id="ProtNLM"/>
    </source>
</evidence>
<accession>A0ABT3FRK3</accession>
<keyword evidence="4" id="KW-1185">Reference proteome</keyword>
<feature type="compositionally biased region" description="Pro residues" evidence="1">
    <location>
        <begin position="1"/>
        <end position="10"/>
    </location>
</feature>
<evidence type="ECO:0000313" key="4">
    <source>
        <dbReference type="Proteomes" id="UP001207930"/>
    </source>
</evidence>
<dbReference type="EMBL" id="JAPDDS010000008">
    <property type="protein sequence ID" value="MCW1886190.1"/>
    <property type="molecule type" value="Genomic_DNA"/>
</dbReference>
<keyword evidence="2" id="KW-1133">Transmembrane helix</keyword>